<name>A0A512B3G4_9BACT</name>
<proteinExistence type="predicted"/>
<dbReference type="SMART" id="SM00867">
    <property type="entry name" value="YceI"/>
    <property type="match status" value="1"/>
</dbReference>
<dbReference type="EMBL" id="BJYS01000039">
    <property type="protein sequence ID" value="GEO06506.1"/>
    <property type="molecule type" value="Genomic_DNA"/>
</dbReference>
<dbReference type="InterPro" id="IPR007372">
    <property type="entry name" value="Lipid/polyisoprenoid-bd_YceI"/>
</dbReference>
<protein>
    <recommendedName>
        <fullName evidence="2">Lipid/polyisoprenoid-binding YceI-like domain-containing protein</fullName>
    </recommendedName>
</protein>
<reference evidence="3 4" key="1">
    <citation type="submission" date="2019-07" db="EMBL/GenBank/DDBJ databases">
        <title>Whole genome shotgun sequence of Adhaeribacter aerolatus NBRC 106133.</title>
        <authorList>
            <person name="Hosoyama A."/>
            <person name="Uohara A."/>
            <person name="Ohji S."/>
            <person name="Ichikawa N."/>
        </authorList>
    </citation>
    <scope>NUCLEOTIDE SEQUENCE [LARGE SCALE GENOMIC DNA]</scope>
    <source>
        <strain evidence="3 4">NBRC 106133</strain>
    </source>
</reference>
<evidence type="ECO:0000313" key="4">
    <source>
        <dbReference type="Proteomes" id="UP000321532"/>
    </source>
</evidence>
<dbReference type="Gene3D" id="2.40.128.110">
    <property type="entry name" value="Lipid/polyisoprenoid-binding, YceI-like"/>
    <property type="match status" value="1"/>
</dbReference>
<feature type="domain" description="Lipid/polyisoprenoid-binding YceI-like" evidence="2">
    <location>
        <begin position="44"/>
        <end position="220"/>
    </location>
</feature>
<sequence>MRKTIFSALVLASLLFSGNVNAQENIAFASVNKVTKAKGVTATAYKIDPAQSTMTWNGKKVTGEHNGTIKIASGELQADKNKVVGGNVLIDMNSIVNLDVTDKDYNQKLVGHLKSDDFFSTEKHPNATFKLTKVTPVKSAKASAANATVNGLLTIKGITQPVSFPAVVNVQGNTITAKSDAVTLDRTKWDIRYGSKSFFENIGDKAIHDDFTVQFNLVAKK</sequence>
<dbReference type="SUPFAM" id="SSF101874">
    <property type="entry name" value="YceI-like"/>
    <property type="match status" value="1"/>
</dbReference>
<gene>
    <name evidence="3" type="ORF">AAE02nite_41700</name>
</gene>
<organism evidence="3 4">
    <name type="scientific">Adhaeribacter aerolatus</name>
    <dbReference type="NCBI Taxonomy" id="670289"/>
    <lineage>
        <taxon>Bacteria</taxon>
        <taxon>Pseudomonadati</taxon>
        <taxon>Bacteroidota</taxon>
        <taxon>Cytophagia</taxon>
        <taxon>Cytophagales</taxon>
        <taxon>Hymenobacteraceae</taxon>
        <taxon>Adhaeribacter</taxon>
    </lineage>
</organism>
<dbReference type="Proteomes" id="UP000321532">
    <property type="component" value="Unassembled WGS sequence"/>
</dbReference>
<dbReference type="PANTHER" id="PTHR34406:SF1">
    <property type="entry name" value="PROTEIN YCEI"/>
    <property type="match status" value="1"/>
</dbReference>
<dbReference type="InterPro" id="IPR036761">
    <property type="entry name" value="TTHA0802/YceI-like_sf"/>
</dbReference>
<dbReference type="AlphaFoldDB" id="A0A512B3G4"/>
<dbReference type="PANTHER" id="PTHR34406">
    <property type="entry name" value="PROTEIN YCEI"/>
    <property type="match status" value="1"/>
</dbReference>
<keyword evidence="1" id="KW-0732">Signal</keyword>
<accession>A0A512B3G4</accession>
<evidence type="ECO:0000313" key="3">
    <source>
        <dbReference type="EMBL" id="GEO06506.1"/>
    </source>
</evidence>
<evidence type="ECO:0000259" key="2">
    <source>
        <dbReference type="SMART" id="SM00867"/>
    </source>
</evidence>
<comment type="caution">
    <text evidence="3">The sequence shown here is derived from an EMBL/GenBank/DDBJ whole genome shotgun (WGS) entry which is preliminary data.</text>
</comment>
<evidence type="ECO:0000256" key="1">
    <source>
        <dbReference type="SAM" id="SignalP"/>
    </source>
</evidence>
<feature type="chain" id="PRO_5021824375" description="Lipid/polyisoprenoid-binding YceI-like domain-containing protein" evidence="1">
    <location>
        <begin position="23"/>
        <end position="221"/>
    </location>
</feature>
<dbReference type="RefSeq" id="WP_146902696.1">
    <property type="nucleotide sequence ID" value="NZ_BJYS01000039.1"/>
</dbReference>
<keyword evidence="4" id="KW-1185">Reference proteome</keyword>
<dbReference type="OrthoDB" id="951410at2"/>
<dbReference type="Pfam" id="PF04264">
    <property type="entry name" value="YceI"/>
    <property type="match status" value="1"/>
</dbReference>
<feature type="signal peptide" evidence="1">
    <location>
        <begin position="1"/>
        <end position="22"/>
    </location>
</feature>